<keyword evidence="2" id="KW-0812">Transmembrane</keyword>
<protein>
    <submittedName>
        <fullName evidence="4">Uncharacterized protein</fullName>
    </submittedName>
</protein>
<comment type="caution">
    <text evidence="4">The sequence shown here is derived from an EMBL/GenBank/DDBJ whole genome shotgun (WGS) entry which is preliminary data.</text>
</comment>
<dbReference type="AlphaFoldDB" id="A0A7Y6EYG3"/>
<gene>
    <name evidence="4" type="ORF">HP552_25145</name>
</gene>
<feature type="coiled-coil region" evidence="1">
    <location>
        <begin position="54"/>
        <end position="109"/>
    </location>
</feature>
<dbReference type="Gene3D" id="1.10.287.2610">
    <property type="match status" value="1"/>
</dbReference>
<keyword evidence="3" id="KW-0732">Signal</keyword>
<proteinExistence type="predicted"/>
<organism evidence="4 5">
    <name type="scientific">Paenibacillus xylanilyticus</name>
    <dbReference type="NCBI Taxonomy" id="248903"/>
    <lineage>
        <taxon>Bacteria</taxon>
        <taxon>Bacillati</taxon>
        <taxon>Bacillota</taxon>
        <taxon>Bacilli</taxon>
        <taxon>Bacillales</taxon>
        <taxon>Paenibacillaceae</taxon>
        <taxon>Paenibacillus</taxon>
    </lineage>
</organism>
<feature type="chain" id="PRO_5030681834" evidence="3">
    <location>
        <begin position="32"/>
        <end position="152"/>
    </location>
</feature>
<evidence type="ECO:0000313" key="4">
    <source>
        <dbReference type="EMBL" id="NUU78505.1"/>
    </source>
</evidence>
<evidence type="ECO:0000256" key="1">
    <source>
        <dbReference type="SAM" id="Coils"/>
    </source>
</evidence>
<keyword evidence="2" id="KW-0472">Membrane</keyword>
<dbReference type="RefSeq" id="WP_175398122.1">
    <property type="nucleotide sequence ID" value="NZ_JABMCB010000201.1"/>
</dbReference>
<dbReference type="EMBL" id="JABMCB010000201">
    <property type="protein sequence ID" value="NUU78505.1"/>
    <property type="molecule type" value="Genomic_DNA"/>
</dbReference>
<evidence type="ECO:0000313" key="5">
    <source>
        <dbReference type="Proteomes" id="UP000526125"/>
    </source>
</evidence>
<keyword evidence="1" id="KW-0175">Coiled coil</keyword>
<accession>A0A7Y6EYG3</accession>
<feature type="transmembrane region" description="Helical" evidence="2">
    <location>
        <begin position="120"/>
        <end position="141"/>
    </location>
</feature>
<sequence length="152" mass="17232">MMPKPIKGHYIRVLFTTCILFTVSLTSTVSAASANIFSDIYSGWERVSELPGEVNALQESYQQTLNQLNETSAQLGQAQANVEAFKAQNEQLIEQNQKLTDMVTKLQEDQDAKNATTKRIQTMIITVICLILGYFVLIRVMRWGMRRRSGRV</sequence>
<name>A0A7Y6EYG3_9BACL</name>
<dbReference type="Proteomes" id="UP000526125">
    <property type="component" value="Unassembled WGS sequence"/>
</dbReference>
<keyword evidence="5" id="KW-1185">Reference proteome</keyword>
<evidence type="ECO:0000256" key="2">
    <source>
        <dbReference type="SAM" id="Phobius"/>
    </source>
</evidence>
<evidence type="ECO:0000256" key="3">
    <source>
        <dbReference type="SAM" id="SignalP"/>
    </source>
</evidence>
<dbReference type="SUPFAM" id="SSF58100">
    <property type="entry name" value="Bacterial hemolysins"/>
    <property type="match status" value="1"/>
</dbReference>
<keyword evidence="2" id="KW-1133">Transmembrane helix</keyword>
<reference evidence="4 5" key="1">
    <citation type="submission" date="2020-05" db="EMBL/GenBank/DDBJ databases">
        <title>Genome Sequencing of Type Strains.</title>
        <authorList>
            <person name="Lemaire J.F."/>
            <person name="Inderbitzin P."/>
            <person name="Gregorio O.A."/>
            <person name="Collins S.B."/>
            <person name="Wespe N."/>
            <person name="Knight-Connoni V."/>
        </authorList>
    </citation>
    <scope>NUCLEOTIDE SEQUENCE [LARGE SCALE GENOMIC DNA]</scope>
    <source>
        <strain evidence="4 5">LMG 21957</strain>
    </source>
</reference>
<feature type="signal peptide" evidence="3">
    <location>
        <begin position="1"/>
        <end position="31"/>
    </location>
</feature>